<evidence type="ECO:0000313" key="2">
    <source>
        <dbReference type="Proteomes" id="UP000509791"/>
    </source>
</evidence>
<name>A0A7U7C5D4_STRTR</name>
<organism evidence="1 2">
    <name type="scientific">Streptococcus thermophilus</name>
    <dbReference type="NCBI Taxonomy" id="1308"/>
    <lineage>
        <taxon>Bacteria</taxon>
        <taxon>Bacillati</taxon>
        <taxon>Bacillota</taxon>
        <taxon>Bacilli</taxon>
        <taxon>Lactobacillales</taxon>
        <taxon>Streptococcaceae</taxon>
        <taxon>Streptococcus</taxon>
    </lineage>
</organism>
<reference evidence="1 2" key="1">
    <citation type="submission" date="2020-06" db="EMBL/GenBank/DDBJ databases">
        <authorList>
            <person name="Chuat V."/>
        </authorList>
    </citation>
    <scope>NUCLEOTIDE SEQUENCE [LARGE SCALE GENOMIC DNA]</scope>
    <source>
        <strain evidence="1">STH_CIRM_998</strain>
    </source>
</reference>
<dbReference type="Proteomes" id="UP000509791">
    <property type="component" value="Chromosome"/>
</dbReference>
<dbReference type="EMBL" id="LR822027">
    <property type="protein sequence ID" value="CAD0152351.1"/>
    <property type="molecule type" value="Genomic_DNA"/>
</dbReference>
<dbReference type="AlphaFoldDB" id="A0A7U7C5D4"/>
<sequence length="32" mass="3588">MTINEWSDATAMVEAVQNKMVSPRELAEADYS</sequence>
<gene>
    <name evidence="1" type="ORF">STHERMO_1070</name>
</gene>
<evidence type="ECO:0000313" key="1">
    <source>
        <dbReference type="EMBL" id="CAD0152351.1"/>
    </source>
</evidence>
<proteinExistence type="predicted"/>
<accession>A0A7U7C5D4</accession>
<protein>
    <submittedName>
        <fullName evidence="1">Uncharacterized protein</fullName>
    </submittedName>
</protein>